<dbReference type="GO" id="GO:0006261">
    <property type="term" value="P:DNA-templated DNA replication"/>
    <property type="evidence" value="ECO:0007669"/>
    <property type="project" value="TreeGrafter"/>
</dbReference>
<dbReference type="GO" id="GO:0005634">
    <property type="term" value="C:nucleus"/>
    <property type="evidence" value="ECO:0007669"/>
    <property type="project" value="UniProtKB-SubCell"/>
</dbReference>
<dbReference type="GO" id="GO:0003682">
    <property type="term" value="F:chromatin binding"/>
    <property type="evidence" value="ECO:0007669"/>
    <property type="project" value="TreeGrafter"/>
</dbReference>
<dbReference type="AlphaFoldDB" id="A0AAU9VXX0"/>
<organism evidence="6 7">
    <name type="scientific">Pocillopora meandrina</name>
    <dbReference type="NCBI Taxonomy" id="46732"/>
    <lineage>
        <taxon>Eukaryota</taxon>
        <taxon>Metazoa</taxon>
        <taxon>Cnidaria</taxon>
        <taxon>Anthozoa</taxon>
        <taxon>Hexacorallia</taxon>
        <taxon>Scleractinia</taxon>
        <taxon>Astrocoeniina</taxon>
        <taxon>Pocilloporidae</taxon>
        <taxon>Pocillopora</taxon>
    </lineage>
</organism>
<evidence type="ECO:0000256" key="2">
    <source>
        <dbReference type="ARBA" id="ARBA00007925"/>
    </source>
</evidence>
<name>A0AAU9VXX0_9CNID</name>
<dbReference type="PANTHER" id="PTHR13489:SF0">
    <property type="entry name" value="MINI-CHROMOSOME MAINTENANCE COMPLEX-BINDING PROTEIN"/>
    <property type="match status" value="1"/>
</dbReference>
<evidence type="ECO:0000313" key="6">
    <source>
        <dbReference type="EMBL" id="CAH3037481.1"/>
    </source>
</evidence>
<gene>
    <name evidence="6" type="ORF">PMEA_00022108</name>
</gene>
<evidence type="ECO:0000256" key="1">
    <source>
        <dbReference type="ARBA" id="ARBA00004123"/>
    </source>
</evidence>
<dbReference type="Pfam" id="PF09739">
    <property type="entry name" value="MCM_bind"/>
    <property type="match status" value="1"/>
</dbReference>
<dbReference type="EMBL" id="CALNXJ010000004">
    <property type="protein sequence ID" value="CAH3037481.1"/>
    <property type="molecule type" value="Genomic_DNA"/>
</dbReference>
<feature type="compositionally biased region" description="Basic and acidic residues" evidence="5">
    <location>
        <begin position="197"/>
        <end position="207"/>
    </location>
</feature>
<comment type="subcellular location">
    <subcellularLocation>
        <location evidence="1">Nucleus</location>
    </subcellularLocation>
</comment>
<dbReference type="InterPro" id="IPR019140">
    <property type="entry name" value="MCM_complex-bd"/>
</dbReference>
<keyword evidence="4" id="KW-0539">Nucleus</keyword>
<dbReference type="PANTHER" id="PTHR13489">
    <property type="entry name" value="MINI-CHROMOSOME MAINTENANCE COMPLEX-BINDING PROTEIN"/>
    <property type="match status" value="1"/>
</dbReference>
<dbReference type="Proteomes" id="UP001159428">
    <property type="component" value="Unassembled WGS sequence"/>
</dbReference>
<protein>
    <recommendedName>
        <fullName evidence="3">Mini-chromosome maintenance complex-binding protein</fullName>
    </recommendedName>
</protein>
<comment type="caution">
    <text evidence="6">The sequence shown here is derived from an EMBL/GenBank/DDBJ whole genome shotgun (WGS) entry which is preliminary data.</text>
</comment>
<accession>A0AAU9VXX0</accession>
<evidence type="ECO:0000256" key="5">
    <source>
        <dbReference type="SAM" id="MobiDB-lite"/>
    </source>
</evidence>
<keyword evidence="7" id="KW-1185">Reference proteome</keyword>
<reference evidence="6 7" key="1">
    <citation type="submission" date="2022-05" db="EMBL/GenBank/DDBJ databases">
        <authorList>
            <consortium name="Genoscope - CEA"/>
            <person name="William W."/>
        </authorList>
    </citation>
    <scope>NUCLEOTIDE SEQUENCE [LARGE SCALE GENOMIC DNA]</scope>
</reference>
<sequence>MPCIEDWLTDPLSVIEGIFNESGSPDHEKVGEFFSSRLQKSEALLRVPSLNDIPSHLLKSKNLVRFRCMVQDMFDPEFYLAVYETVSKVDNSSKLRCGMYQDVVRCPENFELRLESPKNVTKERHIFYCVPIPGETDWARKAFAGRREASNSEAQASERKNTVLKRDLEEDMDDENTPAVQRGKCLYHCFKSVPHDACSDDAKRSRPSDTSGGSNVPTHQLSTDLNFPLPNEHGPACLVHVYDQESTLKVNDMVEFIGVLSVDPCLAVFNDDDMGDGNEQGPLGPAHDDLITPEEQAVHHPPPSLVPRLHVLASRNLVHSNPSIPSSITGEASVPILQQLADVRGELVSLLTQLMSGDSLAAEYLLLHLISSVYSWTGIMPVGKFTLNVSGCPSSDSFPREMHKLVEYLVPKCHFLSMTLNNMNSLNFVPKKDYTANRLKSSILQLSQSTNLIVDETALQAGQLNANGVKNVTALGNVISWQKLEYDFNFYKADFTTNLLILILSEGKSLLPADCHMALRPHQSPQPVERALSRISAVTMERMRAFLGVARLAEYSLSSEMQKILQDDFVKSRQENQSNMTAEDFHLLLLLSRLMSLSHGQSTLTPEMWNQVKQMEKERRSRLIC</sequence>
<evidence type="ECO:0000256" key="4">
    <source>
        <dbReference type="ARBA" id="ARBA00023242"/>
    </source>
</evidence>
<proteinExistence type="inferred from homology"/>
<evidence type="ECO:0000256" key="3">
    <source>
        <dbReference type="ARBA" id="ARBA00015405"/>
    </source>
</evidence>
<evidence type="ECO:0000313" key="7">
    <source>
        <dbReference type="Proteomes" id="UP001159428"/>
    </source>
</evidence>
<feature type="region of interest" description="Disordered" evidence="5">
    <location>
        <begin position="197"/>
        <end position="221"/>
    </location>
</feature>
<comment type="similarity">
    <text evidence="2">Belongs to the MCMBP family.</text>
</comment>
<feature type="compositionally biased region" description="Polar residues" evidence="5">
    <location>
        <begin position="208"/>
        <end position="221"/>
    </location>
</feature>